<keyword evidence="5" id="KW-1185">Reference proteome</keyword>
<keyword evidence="1" id="KW-0175">Coiled coil</keyword>
<dbReference type="Pfam" id="PF23277">
    <property type="entry name" value="Ig_Dlec1_1"/>
    <property type="match status" value="1"/>
</dbReference>
<accession>A0AAN9BSJ0</accession>
<evidence type="ECO:0000313" key="4">
    <source>
        <dbReference type="EMBL" id="KAK7110847.1"/>
    </source>
</evidence>
<gene>
    <name evidence="4" type="ORF">V1264_014657</name>
</gene>
<feature type="domain" description="Deleted in lung and esophageal cancer protein 1 Ig-like" evidence="3">
    <location>
        <begin position="312"/>
        <end position="400"/>
    </location>
</feature>
<dbReference type="GO" id="GO:0008285">
    <property type="term" value="P:negative regulation of cell population proliferation"/>
    <property type="evidence" value="ECO:0007669"/>
    <property type="project" value="InterPro"/>
</dbReference>
<protein>
    <recommendedName>
        <fullName evidence="3">Deleted in lung and esophageal cancer protein 1 Ig-like domain-containing protein</fullName>
    </recommendedName>
</protein>
<feature type="region of interest" description="Disordered" evidence="2">
    <location>
        <begin position="180"/>
        <end position="201"/>
    </location>
</feature>
<dbReference type="PANTHER" id="PTHR46348">
    <property type="entry name" value="DELETED IN LUNG AND ESOPHAGEAL CANCER PROTEIN 1"/>
    <property type="match status" value="1"/>
</dbReference>
<proteinExistence type="predicted"/>
<dbReference type="GO" id="GO:0005929">
    <property type="term" value="C:cilium"/>
    <property type="evidence" value="ECO:0007669"/>
    <property type="project" value="TreeGrafter"/>
</dbReference>
<feature type="coiled-coil region" evidence="1">
    <location>
        <begin position="75"/>
        <end position="112"/>
    </location>
</feature>
<dbReference type="InterPro" id="IPR059041">
    <property type="entry name" value="Ig_DLEC1_1"/>
</dbReference>
<dbReference type="EMBL" id="JBAMIC010000003">
    <property type="protein sequence ID" value="KAK7110847.1"/>
    <property type="molecule type" value="Genomic_DNA"/>
</dbReference>
<organism evidence="4 5">
    <name type="scientific">Littorina saxatilis</name>
    <dbReference type="NCBI Taxonomy" id="31220"/>
    <lineage>
        <taxon>Eukaryota</taxon>
        <taxon>Metazoa</taxon>
        <taxon>Spiralia</taxon>
        <taxon>Lophotrochozoa</taxon>
        <taxon>Mollusca</taxon>
        <taxon>Gastropoda</taxon>
        <taxon>Caenogastropoda</taxon>
        <taxon>Littorinimorpha</taxon>
        <taxon>Littorinoidea</taxon>
        <taxon>Littorinidae</taxon>
        <taxon>Littorina</taxon>
    </lineage>
</organism>
<feature type="compositionally biased region" description="Low complexity" evidence="2">
    <location>
        <begin position="1346"/>
        <end position="1355"/>
    </location>
</feature>
<evidence type="ECO:0000256" key="2">
    <source>
        <dbReference type="SAM" id="MobiDB-lite"/>
    </source>
</evidence>
<name>A0AAN9BSJ0_9CAEN</name>
<dbReference type="GO" id="GO:0005737">
    <property type="term" value="C:cytoplasm"/>
    <property type="evidence" value="ECO:0007669"/>
    <property type="project" value="TreeGrafter"/>
</dbReference>
<dbReference type="GO" id="GO:0015631">
    <property type="term" value="F:tubulin binding"/>
    <property type="evidence" value="ECO:0007669"/>
    <property type="project" value="TreeGrafter"/>
</dbReference>
<sequence>MASNTHSAPRVQTTPRGQEPAMYLQRPSTGRSQDVRHILAKAFRDLYTRETIRPETVKNLQVSKECDDPYHERYVESLQKVYDEWKRRMEEAAMLERHIMQAQARAMSADERYIHRAATSCDQFNSLGLPPGRAHFKSCIDTLLLREHHLLTPEDYSTEEPAAVPPPSGPPIPCYARETMTSQHHSRQNVAESQPLHPQNLKHRESLEFRSFMSYLDSIPNKEGKPVKKDREEDGTFPSAQAWRTYMGTEERQFDRGDLAQLDAKVNFTRNPRFLPPEETGNKTIIKSSKRKPKQINILPERPQPEEEAPIFLASPPEVIFRDYKVGQVYEITLELKNVSTVMRQCRAFPPQASYFTVGLGQFPDETGLVAPGMSCHFPIRFAPDSLKDYDDKITIQTQSSTKLVISLQGRREPPCLTIPPELDVGFCLVRGFQVTQFAIRNEGGPGRFCIMPRTAWPATNFKSVIKNGAVALTPFELRPSTLELDRGQLTVIEVMFRPPMTRVYTQDFTILCDNCHVQHFTVKGEGQMVKLTLAKVERGESAALPGELCDRSANHLVKFDDLNPFTYTERSITVQNHTNVELPFQWMVYKPQMPRELPKEINEVEGEFPPPQGPQRDPEEDRVPELDSVFSVNPPSGILGPAETAEFKLTFAPPLISEFHNVVHLLIQQVPPTRQTMHMAGSEGGDLSSAETSDDLSEMIPTDSAVPPFRDMTALEIELKGRSTPLNVVLHPYALYLPGSYLVGTTIKKLFTMANHSFSTITFQWEPVHESKMILEVEPPFGELDPGMAMDLEVGITGSEPGHIIHTLFCYVLNLDEPLHLHVDATIKGPEVVVEEPSLNFGLVRLGQTVEKEMTLTSNAQLITKWSLQDKAINLHYESEDGMAKSELKFLPPSGELHPLEQKKVTVQFTPKEVKTVHRTIVMEVEDGNTVSVGWFAEAQHPVVCLLECEISLPEVYEGVPVVFTAVIFNQTLLPTIFEWGRVEGAQASDCDIEIEEAIGGLHSREKHPVKISFCANRSGDFSEVRLPCTIRGQKNPLFLNISCLVSSLSVAYKTSEDGQLMSDEASISFGEEAQVGEPVTRYLYICNQTAITTNFSVEMEMFASGIHNPHPPSDTPTSESGLRPVLARTPNLADPLSKTPAKYVSDLKAAVLSKGLGAAFVLQPSSGMLVPFGEQMIEVTAHSDMWGMYTDNIISKVGDLDQVLIPVSMTVKGCPLNFQMTAANPNLPTILRFGTLVAGTAPITRQMRINNTSPIDCRLDWKVFNNKAEDDKLVDLIMAYGRTFPQRDAQGKEVLPSPPDRESPVPTIECNEPPKVERQPTDNIPDSPDTTSTESLHPADTTPASSSRCSSARGGSGKKKVEHPKIISLYLLPHDGVEEFVPYDIQPRQLTIPAKGHSTVQMTFTPPPAEEVTQEIDCMSYALGYLSLDQQCANVKGKVERQEAYETKQLKIEYTAHVKPALLTIEETNDEGMQYQSAMSDILAEDKVLRESLRTRSLMLSNNTQTPLTFRLKVDAPFVMVDLDTSTSENGQTRANQTDFHTLHPRHNIMVKVALRVTSTMLSDYQRDHGTEEWERVANDNRLDISDHLTIEFNNETQQKVPLHATVAVPQMVLSKSEVDFGTCLVGQRREMQLLISNCAAAHCSWSACFESRSATCIQDTFQITPTHGMLEAYITHISNSKTLLHVYFTAKHAESYEAVILFQGLLGETHQRLYVRGRGSYDGKHEAVLNI</sequence>
<dbReference type="Pfam" id="PF23316">
    <property type="entry name" value="Ig_DLEC1_6th"/>
    <property type="match status" value="1"/>
</dbReference>
<dbReference type="InterPro" id="IPR033304">
    <property type="entry name" value="DLEC1"/>
</dbReference>
<reference evidence="4 5" key="1">
    <citation type="submission" date="2024-02" db="EMBL/GenBank/DDBJ databases">
        <title>Chromosome-scale genome assembly of the rough periwinkle Littorina saxatilis.</title>
        <authorList>
            <person name="De Jode A."/>
            <person name="Faria R."/>
            <person name="Formenti G."/>
            <person name="Sims Y."/>
            <person name="Smith T.P."/>
            <person name="Tracey A."/>
            <person name="Wood J.M.D."/>
            <person name="Zagrodzka Z.B."/>
            <person name="Johannesson K."/>
            <person name="Butlin R.K."/>
            <person name="Leder E.H."/>
        </authorList>
    </citation>
    <scope>NUCLEOTIDE SEQUENCE [LARGE SCALE GENOMIC DNA]</scope>
    <source>
        <strain evidence="4">Snail1</strain>
        <tissue evidence="4">Muscle</tissue>
    </source>
</reference>
<dbReference type="InterPro" id="IPR013783">
    <property type="entry name" value="Ig-like_fold"/>
</dbReference>
<evidence type="ECO:0000256" key="1">
    <source>
        <dbReference type="SAM" id="Coils"/>
    </source>
</evidence>
<feature type="compositionally biased region" description="Polar residues" evidence="2">
    <location>
        <begin position="1"/>
        <end position="16"/>
    </location>
</feature>
<dbReference type="PANTHER" id="PTHR46348:SF1">
    <property type="entry name" value="DELETED IN LUNG AND ESOPHAGEAL CANCER PROTEIN 1"/>
    <property type="match status" value="1"/>
</dbReference>
<evidence type="ECO:0000313" key="5">
    <source>
        <dbReference type="Proteomes" id="UP001374579"/>
    </source>
</evidence>
<comment type="caution">
    <text evidence="4">The sequence shown here is derived from an EMBL/GenBank/DDBJ whole genome shotgun (WGS) entry which is preliminary data.</text>
</comment>
<feature type="compositionally biased region" description="Polar residues" evidence="2">
    <location>
        <begin position="1323"/>
        <end position="1337"/>
    </location>
</feature>
<feature type="compositionally biased region" description="Polar residues" evidence="2">
    <location>
        <begin position="180"/>
        <end position="192"/>
    </location>
</feature>
<dbReference type="Gene3D" id="2.60.40.10">
    <property type="entry name" value="Immunoglobulins"/>
    <property type="match status" value="9"/>
</dbReference>
<feature type="region of interest" description="Disordered" evidence="2">
    <location>
        <begin position="1"/>
        <end position="30"/>
    </location>
</feature>
<feature type="region of interest" description="Disordered" evidence="2">
    <location>
        <begin position="605"/>
        <end position="624"/>
    </location>
</feature>
<dbReference type="Proteomes" id="UP001374579">
    <property type="component" value="Unassembled WGS sequence"/>
</dbReference>
<evidence type="ECO:0000259" key="3">
    <source>
        <dbReference type="Pfam" id="PF23277"/>
    </source>
</evidence>
<feature type="region of interest" description="Disordered" evidence="2">
    <location>
        <begin position="1290"/>
        <end position="1362"/>
    </location>
</feature>